<evidence type="ECO:0000256" key="3">
    <source>
        <dbReference type="ARBA" id="ARBA00022982"/>
    </source>
</evidence>
<evidence type="ECO:0000256" key="2">
    <source>
        <dbReference type="ARBA" id="ARBA00022448"/>
    </source>
</evidence>
<dbReference type="Pfam" id="PF00085">
    <property type="entry name" value="Thioredoxin"/>
    <property type="match status" value="1"/>
</dbReference>
<keyword evidence="10" id="KW-1185">Reference proteome</keyword>
<dbReference type="Proteomes" id="UP000289497">
    <property type="component" value="Chromosome"/>
</dbReference>
<dbReference type="PANTHER" id="PTHR45663:SF11">
    <property type="entry name" value="GEO12009P1"/>
    <property type="match status" value="1"/>
</dbReference>
<dbReference type="InterPro" id="IPR005746">
    <property type="entry name" value="Thioredoxin"/>
</dbReference>
<dbReference type="InterPro" id="IPR017937">
    <property type="entry name" value="Thioredoxin_CS"/>
</dbReference>
<keyword evidence="2" id="KW-0813">Transport</keyword>
<dbReference type="InterPro" id="IPR013766">
    <property type="entry name" value="Thioredoxin_domain"/>
</dbReference>
<dbReference type="InterPro" id="IPR036249">
    <property type="entry name" value="Thioredoxin-like_sf"/>
</dbReference>
<keyword evidence="5 7" id="KW-0676">Redox-active center</keyword>
<dbReference type="RefSeq" id="WP_036434746.1">
    <property type="nucleotide sequence ID" value="NZ_LR215039.1"/>
</dbReference>
<dbReference type="SUPFAM" id="SSF52833">
    <property type="entry name" value="Thioredoxin-like"/>
    <property type="match status" value="1"/>
</dbReference>
<dbReference type="PROSITE" id="PS00194">
    <property type="entry name" value="THIOREDOXIN_1"/>
    <property type="match status" value="1"/>
</dbReference>
<dbReference type="OrthoDB" id="9790390at2"/>
<name>A0A449B6Q2_9BACT</name>
<evidence type="ECO:0000256" key="5">
    <source>
        <dbReference type="ARBA" id="ARBA00023284"/>
    </source>
</evidence>
<gene>
    <name evidence="9" type="primary">MCYN0819</name>
    <name evidence="9" type="ORF">NCTC10179_00462</name>
</gene>
<dbReference type="PROSITE" id="PS51352">
    <property type="entry name" value="THIOREDOXIN_2"/>
    <property type="match status" value="1"/>
</dbReference>
<dbReference type="EMBL" id="LR215039">
    <property type="protein sequence ID" value="VEU76287.1"/>
    <property type="molecule type" value="Genomic_DNA"/>
</dbReference>
<dbReference type="CDD" id="cd02947">
    <property type="entry name" value="TRX_family"/>
    <property type="match status" value="1"/>
</dbReference>
<feature type="domain" description="Thioredoxin" evidence="8">
    <location>
        <begin position="1"/>
        <end position="101"/>
    </location>
</feature>
<accession>A0A449B6Q2</accession>
<dbReference type="PANTHER" id="PTHR45663">
    <property type="entry name" value="GEO12009P1"/>
    <property type="match status" value="1"/>
</dbReference>
<evidence type="ECO:0000256" key="4">
    <source>
        <dbReference type="ARBA" id="ARBA00023157"/>
    </source>
</evidence>
<protein>
    <recommendedName>
        <fullName evidence="6">Thioredoxin</fullName>
    </recommendedName>
</protein>
<sequence length="101" mass="11663">MVKESNKKEVLETVKNGLHLVVFYAEWCGACKMLKPVLEELSAKDNVSVLRINVDTEKEYAIEEKVQSIPYVLVYKDGELVHKMLGYKPYAQLKEDLKPYL</sequence>
<evidence type="ECO:0000256" key="6">
    <source>
        <dbReference type="PIRNR" id="PIRNR000077"/>
    </source>
</evidence>
<evidence type="ECO:0000256" key="7">
    <source>
        <dbReference type="PIRSR" id="PIRSR000077-4"/>
    </source>
</evidence>
<keyword evidence="4 7" id="KW-1015">Disulfide bond</keyword>
<dbReference type="PIRSF" id="PIRSF000077">
    <property type="entry name" value="Thioredoxin"/>
    <property type="match status" value="1"/>
</dbReference>
<dbReference type="KEGG" id="mcou:NCTC10179_00462"/>
<organism evidence="9 10">
    <name type="scientific">Mycoplasmopsis columboralis</name>
    <dbReference type="NCBI Taxonomy" id="171282"/>
    <lineage>
        <taxon>Bacteria</taxon>
        <taxon>Bacillati</taxon>
        <taxon>Mycoplasmatota</taxon>
        <taxon>Mycoplasmoidales</taxon>
        <taxon>Metamycoplasmataceae</taxon>
        <taxon>Mycoplasmopsis</taxon>
    </lineage>
</organism>
<comment type="similarity">
    <text evidence="1 6">Belongs to the thioredoxin family.</text>
</comment>
<dbReference type="GO" id="GO:0015035">
    <property type="term" value="F:protein-disulfide reductase activity"/>
    <property type="evidence" value="ECO:0007669"/>
    <property type="project" value="InterPro"/>
</dbReference>
<evidence type="ECO:0000313" key="10">
    <source>
        <dbReference type="Proteomes" id="UP000289497"/>
    </source>
</evidence>
<dbReference type="Gene3D" id="3.40.30.10">
    <property type="entry name" value="Glutaredoxin"/>
    <property type="match status" value="1"/>
</dbReference>
<proteinExistence type="inferred from homology"/>
<dbReference type="AlphaFoldDB" id="A0A449B6Q2"/>
<reference evidence="9 10" key="1">
    <citation type="submission" date="2019-01" db="EMBL/GenBank/DDBJ databases">
        <authorList>
            <consortium name="Pathogen Informatics"/>
        </authorList>
    </citation>
    <scope>NUCLEOTIDE SEQUENCE [LARGE SCALE GENOMIC DNA]</scope>
    <source>
        <strain evidence="9 10">NCTC10179</strain>
    </source>
</reference>
<evidence type="ECO:0000313" key="9">
    <source>
        <dbReference type="EMBL" id="VEU76287.1"/>
    </source>
</evidence>
<evidence type="ECO:0000256" key="1">
    <source>
        <dbReference type="ARBA" id="ARBA00008987"/>
    </source>
</evidence>
<evidence type="ECO:0000259" key="8">
    <source>
        <dbReference type="PROSITE" id="PS51352"/>
    </source>
</evidence>
<feature type="disulfide bond" description="Redox-active" evidence="7">
    <location>
        <begin position="28"/>
        <end position="31"/>
    </location>
</feature>
<keyword evidence="3" id="KW-0249">Electron transport</keyword>
<dbReference type="GO" id="GO:0005737">
    <property type="term" value="C:cytoplasm"/>
    <property type="evidence" value="ECO:0007669"/>
    <property type="project" value="TreeGrafter"/>
</dbReference>